<feature type="domain" description="C2H2-type" evidence="25">
    <location>
        <begin position="815"/>
        <end position="842"/>
    </location>
</feature>
<comment type="caution">
    <text evidence="26">The sequence shown here is derived from an EMBL/GenBank/DDBJ whole genome shotgun (WGS) entry which is preliminary data.</text>
</comment>
<evidence type="ECO:0000256" key="5">
    <source>
        <dbReference type="ARBA" id="ARBA00022491"/>
    </source>
</evidence>
<feature type="region of interest" description="Disordered" evidence="24">
    <location>
        <begin position="785"/>
        <end position="808"/>
    </location>
</feature>
<dbReference type="FunFam" id="3.30.160.60:FF:000446">
    <property type="entry name" value="Zinc finger protein"/>
    <property type="match status" value="1"/>
</dbReference>
<keyword evidence="19" id="KW-0539">Nucleus</keyword>
<evidence type="ECO:0000256" key="21">
    <source>
        <dbReference type="ARBA" id="ARBA00063450"/>
    </source>
</evidence>
<sequence length="1257" mass="140725">DIEDDPFCSWPGSSPSSKDQTSPGHVDDYEYGEDEGGAGLPYPCQFCAKSFSRLSFLKCHEQSHRDKLPFSCTYCSRLFKHKRSRDRHIKLHTGDKKYHCGDCDSAFSRSDHLKIHMKTHAANKPHKCPVCRRGFLSTNSLHGHMQVHERGKDGAKGMSPQEWRLKETRKCSRCEEGFDIPEELQKHIAESHPECSSPVGGSLEPGLQCIYCHEPFSDEGMLLSHIDQVHGRDQNINTCTVCFEHFPTVEELYTHMDIHQLPESSNSPSVLPVGYTSVSSTTPDSNLSVDSSTMVETVPTVPKTRGRRKRAIHNDVYRRSAKQPKIEYSCIYCNKQVFSSLAVLQIHLKTKHVDKPEQAHTCQFCLEILPSLCNLNEHLKQVHNAEDPSGVMANLSDGLLQCNFCPEVLGDLNALQEHIRRSHGFPNPVAKESNAFFCPKCFMGFLTEATLEEHVRQTHCDSGSLQFDSPLAVTPKDPVVEIYSCSYCTNSPIFNSVLKLNKHIKENHKNIPLALNYINNGRRSLRVLSPSSPVSVEQASLFKHNSTSLCSSEFICNQCGAKYTSLDLFQTHLKTHLDGVVPQLTCPQCNKDFPNQESLLKHVTVHFTIMSTYYTCESCDKQFTSVDDLQKHLLDMHTFMFFRCTLCQEVFDSKVSTQLHLAVKHSNEKKVYRCTSCNWDFRHEADLQVHVKHSHLENQGCSHRCIFCGESFGTEVELQCHITTHSKKYNCHFCCKAFHAVYLLERHLREKHCVFEGKTQNCSTNGSTSGGDSVAKDDGDFQGFLTNSHGGTGPGESRNSQDGSEEDFDSSEVMYSCDICGASYTMESLLTNHQFRDHNIRPGESAMHKRKAEMIKGNHKCNVCSRTFFSEGGLREHMQTHLGPVKHYMCPICGERFPSLLTLTEHKVTHSKSLDTGSCRICKLPLQSEEDFLEHCQMHPDLRNSLTGFRCVVCMQTVTSTIELKIHGTFHMQKTGTASANQPTAYSAATQLQHSQSQKVVKCAACLKEFHSKQDLVKLDINGLTYGLCTLCVNAAGSKSSTVNGGKQLHQGSQMSTGPTAGWTQVESLSPGPVKGKTVSSSSSSSSVSPSISKTRCSSCNVKFESEAELQAHLQTVHRDQTPEGAQLRTPEGSPMSRVSPTQSDEKKTYQCIKCQMVFYSKWDIQVHVANHMLVAHTQAANTSSLLSFHCMVGSEWPGQPSQWRVGEVDGRDQLVEAWSSVGCTFVVQQATLCEAVLWADVMLKGERRKSFEKKKE</sequence>
<dbReference type="Pfam" id="PF00096">
    <property type="entry name" value="zf-C2H2"/>
    <property type="match status" value="5"/>
</dbReference>
<evidence type="ECO:0000256" key="12">
    <source>
        <dbReference type="ARBA" id="ARBA00022786"/>
    </source>
</evidence>
<name>A0A3N0YKP8_ANAGA</name>
<feature type="domain" description="C2H2-type" evidence="25">
    <location>
        <begin position="360"/>
        <end position="388"/>
    </location>
</feature>
<feature type="domain" description="C2H2-type" evidence="25">
    <location>
        <begin position="554"/>
        <end position="576"/>
    </location>
</feature>
<dbReference type="Pfam" id="PF13912">
    <property type="entry name" value="zf-C2H2_6"/>
    <property type="match status" value="3"/>
</dbReference>
<comment type="similarity">
    <text evidence="3">Belongs to the krueppel C2H2-type zinc-finger protein family.</text>
</comment>
<keyword evidence="17" id="KW-0010">Activator</keyword>
<dbReference type="Pfam" id="PF12874">
    <property type="entry name" value="zf-met"/>
    <property type="match status" value="1"/>
</dbReference>
<evidence type="ECO:0000256" key="4">
    <source>
        <dbReference type="ARBA" id="ARBA00022473"/>
    </source>
</evidence>
<feature type="compositionally biased region" description="Low complexity" evidence="24">
    <location>
        <begin position="1080"/>
        <end position="1093"/>
    </location>
</feature>
<evidence type="ECO:0000256" key="17">
    <source>
        <dbReference type="ARBA" id="ARBA00023159"/>
    </source>
</evidence>
<organism evidence="26 27">
    <name type="scientific">Anabarilius grahami</name>
    <name type="common">Kanglang fish</name>
    <name type="synonym">Barilius grahami</name>
    <dbReference type="NCBI Taxonomy" id="495550"/>
    <lineage>
        <taxon>Eukaryota</taxon>
        <taxon>Metazoa</taxon>
        <taxon>Chordata</taxon>
        <taxon>Craniata</taxon>
        <taxon>Vertebrata</taxon>
        <taxon>Euteleostomi</taxon>
        <taxon>Actinopterygii</taxon>
        <taxon>Neopterygii</taxon>
        <taxon>Teleostei</taxon>
        <taxon>Ostariophysi</taxon>
        <taxon>Cypriniformes</taxon>
        <taxon>Xenocyprididae</taxon>
        <taxon>Xenocypridinae</taxon>
        <taxon>Xenocypridinae incertae sedis</taxon>
        <taxon>Anabarilius</taxon>
    </lineage>
</organism>
<evidence type="ECO:0000256" key="6">
    <source>
        <dbReference type="ARBA" id="ARBA00022499"/>
    </source>
</evidence>
<keyword evidence="8" id="KW-0479">Metal-binding</keyword>
<comment type="function">
    <text evidence="20">Transcription factor that can both act as an activator or a repressor depending on the context. Involved in BMP signaling and in the regulation of the immature compartment of the hematopoietic system. Associates with SMADs in response to BMP2 leading to activate transcription of BMP target genes. Acts as a transcriptional repressor via its interaction with EBF1, a transcription factor involved specification of B-cell lineage; this interaction preventing EBF1 to bind DNA and activate target genes.</text>
</comment>
<dbReference type="AlphaFoldDB" id="A0A3N0YKP8"/>
<keyword evidence="10 23" id="KW-0863">Zinc-finger</keyword>
<dbReference type="Proteomes" id="UP000281406">
    <property type="component" value="Unassembled WGS sequence"/>
</dbReference>
<proteinExistence type="inferred from homology"/>
<feature type="domain" description="C2H2-type" evidence="25">
    <location>
        <begin position="207"/>
        <end position="235"/>
    </location>
</feature>
<feature type="compositionally biased region" description="Polar residues" evidence="24">
    <location>
        <begin position="11"/>
        <end position="23"/>
    </location>
</feature>
<dbReference type="Gene3D" id="3.30.160.60">
    <property type="entry name" value="Classic Zinc Finger"/>
    <property type="match status" value="12"/>
</dbReference>
<feature type="region of interest" description="Disordered" evidence="24">
    <location>
        <begin position="282"/>
        <end position="310"/>
    </location>
</feature>
<feature type="non-terminal residue" evidence="26">
    <location>
        <position position="1"/>
    </location>
</feature>
<evidence type="ECO:0000256" key="7">
    <source>
        <dbReference type="ARBA" id="ARBA00022553"/>
    </source>
</evidence>
<evidence type="ECO:0000256" key="14">
    <source>
        <dbReference type="ARBA" id="ARBA00022843"/>
    </source>
</evidence>
<dbReference type="EMBL" id="RJVU01037189">
    <property type="protein sequence ID" value="ROL46737.1"/>
    <property type="molecule type" value="Genomic_DNA"/>
</dbReference>
<evidence type="ECO:0000259" key="25">
    <source>
        <dbReference type="PROSITE" id="PS50157"/>
    </source>
</evidence>
<feature type="domain" description="C2H2-type" evidence="25">
    <location>
        <begin position="98"/>
        <end position="125"/>
    </location>
</feature>
<keyword evidence="7" id="KW-0597">Phosphoprotein</keyword>
<evidence type="ECO:0000256" key="23">
    <source>
        <dbReference type="PROSITE-ProRule" id="PRU00042"/>
    </source>
</evidence>
<dbReference type="FunFam" id="3.30.160.60:FF:000143">
    <property type="entry name" value="Zinc finger protein 521"/>
    <property type="match status" value="1"/>
</dbReference>
<dbReference type="FunFam" id="3.30.160.60:FF:000998">
    <property type="entry name" value="Zinc finger protein 521"/>
    <property type="match status" value="1"/>
</dbReference>
<dbReference type="FunFam" id="3.30.160.60:FF:000736">
    <property type="entry name" value="Zinc finger protein 423"/>
    <property type="match status" value="1"/>
</dbReference>
<feature type="region of interest" description="Disordered" evidence="24">
    <location>
        <begin position="1043"/>
        <end position="1094"/>
    </location>
</feature>
<evidence type="ECO:0000256" key="19">
    <source>
        <dbReference type="ARBA" id="ARBA00023242"/>
    </source>
</evidence>
<keyword evidence="11" id="KW-0221">Differentiation</keyword>
<accession>A0A3N0YKP8</accession>
<gene>
    <name evidence="26" type="ORF">DPX16_12630</name>
</gene>
<dbReference type="OrthoDB" id="10014897at2759"/>
<feature type="domain" description="C2H2-type" evidence="25">
    <location>
        <begin position="859"/>
        <end position="886"/>
    </location>
</feature>
<feature type="domain" description="C2H2-type" evidence="25">
    <location>
        <begin position="729"/>
        <end position="752"/>
    </location>
</feature>
<evidence type="ECO:0000256" key="11">
    <source>
        <dbReference type="ARBA" id="ARBA00022782"/>
    </source>
</evidence>
<keyword evidence="16" id="KW-0238">DNA-binding</keyword>
<evidence type="ECO:0000256" key="10">
    <source>
        <dbReference type="ARBA" id="ARBA00022771"/>
    </source>
</evidence>
<feature type="compositionally biased region" description="Polar residues" evidence="24">
    <location>
        <begin position="282"/>
        <end position="295"/>
    </location>
</feature>
<feature type="domain" description="C2H2-type" evidence="25">
    <location>
        <begin position="436"/>
        <end position="464"/>
    </location>
</feature>
<keyword evidence="13" id="KW-0862">Zinc</keyword>
<dbReference type="GO" id="GO:0005654">
    <property type="term" value="C:nucleoplasm"/>
    <property type="evidence" value="ECO:0007669"/>
    <property type="project" value="UniProtKB-ARBA"/>
</dbReference>
<evidence type="ECO:0000256" key="16">
    <source>
        <dbReference type="ARBA" id="ARBA00023125"/>
    </source>
</evidence>
<evidence type="ECO:0000256" key="18">
    <source>
        <dbReference type="ARBA" id="ARBA00023163"/>
    </source>
</evidence>
<keyword evidence="15" id="KW-0805">Transcription regulation</keyword>
<evidence type="ECO:0000313" key="27">
    <source>
        <dbReference type="Proteomes" id="UP000281406"/>
    </source>
</evidence>
<evidence type="ECO:0000256" key="3">
    <source>
        <dbReference type="ARBA" id="ARBA00006991"/>
    </source>
</evidence>
<protein>
    <recommendedName>
        <fullName evidence="22">Zinc finger protein 521</fullName>
    </recommendedName>
</protein>
<evidence type="ECO:0000256" key="22">
    <source>
        <dbReference type="ARBA" id="ARBA00068672"/>
    </source>
</evidence>
<dbReference type="PROSITE" id="PS50157">
    <property type="entry name" value="ZINC_FINGER_C2H2_2"/>
    <property type="match status" value="19"/>
</dbReference>
<evidence type="ECO:0000256" key="20">
    <source>
        <dbReference type="ARBA" id="ARBA00053645"/>
    </source>
</evidence>
<evidence type="ECO:0000256" key="1">
    <source>
        <dbReference type="ARBA" id="ARBA00004123"/>
    </source>
</evidence>
<keyword evidence="14" id="KW-0832">Ubl conjugation</keyword>
<feature type="domain" description="C2H2-type" evidence="25">
    <location>
        <begin position="614"/>
        <end position="638"/>
    </location>
</feature>
<dbReference type="PROSITE" id="PS00028">
    <property type="entry name" value="ZINC_FINGER_C2H2_1"/>
    <property type="match status" value="23"/>
</dbReference>
<feature type="domain" description="C2H2-type" evidence="25">
    <location>
        <begin position="42"/>
        <end position="69"/>
    </location>
</feature>
<comment type="pathway">
    <text evidence="2">Protein modification; protein ubiquitination.</text>
</comment>
<feature type="region of interest" description="Disordered" evidence="24">
    <location>
        <begin position="1"/>
        <end position="32"/>
    </location>
</feature>
<dbReference type="InterPro" id="IPR013087">
    <property type="entry name" value="Znf_C2H2_type"/>
</dbReference>
<feature type="domain" description="C2H2-type" evidence="25">
    <location>
        <begin position="888"/>
        <end position="915"/>
    </location>
</feature>
<feature type="domain" description="C2H2-type" evidence="25">
    <location>
        <begin position="703"/>
        <end position="730"/>
    </location>
</feature>
<feature type="domain" description="C2H2-type" evidence="25">
    <location>
        <begin position="584"/>
        <end position="606"/>
    </location>
</feature>
<dbReference type="SMART" id="SM00355">
    <property type="entry name" value="ZnF_C2H2"/>
    <property type="match status" value="26"/>
</dbReference>
<keyword evidence="4" id="KW-0217">Developmental protein</keyword>
<dbReference type="PANTHER" id="PTHR24379">
    <property type="entry name" value="KRAB AND ZINC FINGER DOMAIN-CONTAINING"/>
    <property type="match status" value="1"/>
</dbReference>
<feature type="region of interest" description="Disordered" evidence="24">
    <location>
        <begin position="1119"/>
        <end position="1143"/>
    </location>
</feature>
<dbReference type="FunFam" id="3.30.160.60:FF:000167">
    <property type="entry name" value="Zinc finger protein 521"/>
    <property type="match status" value="1"/>
</dbReference>
<evidence type="ECO:0000256" key="24">
    <source>
        <dbReference type="SAM" id="MobiDB-lite"/>
    </source>
</evidence>
<dbReference type="GO" id="GO:0008270">
    <property type="term" value="F:zinc ion binding"/>
    <property type="evidence" value="ECO:0007669"/>
    <property type="project" value="UniProtKB-KW"/>
</dbReference>
<dbReference type="InterPro" id="IPR036236">
    <property type="entry name" value="Znf_C2H2_sf"/>
</dbReference>
<keyword evidence="18" id="KW-0804">Transcription</keyword>
<comment type="subunit">
    <text evidence="21">Interacts with EBF1. Interacts with SMAD1 and SMAD4.</text>
</comment>
<reference evidence="26 27" key="1">
    <citation type="submission" date="2018-10" db="EMBL/GenBank/DDBJ databases">
        <title>Genome assembly for a Yunnan-Guizhou Plateau 3E fish, Anabarilius grahami (Regan), and its evolutionary and genetic applications.</title>
        <authorList>
            <person name="Jiang W."/>
        </authorList>
    </citation>
    <scope>NUCLEOTIDE SEQUENCE [LARGE SCALE GENOMIC DNA]</scope>
    <source>
        <strain evidence="26">AG-KIZ</strain>
        <tissue evidence="26">Muscle</tissue>
    </source>
</reference>
<keyword evidence="9" id="KW-0677">Repeat</keyword>
<evidence type="ECO:0000256" key="13">
    <source>
        <dbReference type="ARBA" id="ARBA00022833"/>
    </source>
</evidence>
<dbReference type="FunFam" id="3.30.160.60:FF:000107">
    <property type="entry name" value="Zinc finger protein 521"/>
    <property type="match status" value="1"/>
</dbReference>
<evidence type="ECO:0000256" key="9">
    <source>
        <dbReference type="ARBA" id="ARBA00022737"/>
    </source>
</evidence>
<feature type="domain" description="C2H2-type" evidence="25">
    <location>
        <begin position="70"/>
        <end position="97"/>
    </location>
</feature>
<dbReference type="FunFam" id="3.30.160.60:FF:002477">
    <property type="entry name" value="Zinc finger protein 521"/>
    <property type="match status" value="1"/>
</dbReference>
<keyword evidence="27" id="KW-1185">Reference proteome</keyword>
<evidence type="ECO:0000256" key="2">
    <source>
        <dbReference type="ARBA" id="ARBA00004906"/>
    </source>
</evidence>
<feature type="domain" description="C2H2-type" evidence="25">
    <location>
        <begin position="400"/>
        <end position="428"/>
    </location>
</feature>
<feature type="compositionally biased region" description="Polar residues" evidence="24">
    <location>
        <begin position="1043"/>
        <end position="1068"/>
    </location>
</feature>
<keyword evidence="12" id="KW-0833">Ubl conjugation pathway</keyword>
<feature type="domain" description="C2H2-type" evidence="25">
    <location>
        <begin position="1095"/>
        <end position="1123"/>
    </location>
</feature>
<evidence type="ECO:0000256" key="8">
    <source>
        <dbReference type="ARBA" id="ARBA00022723"/>
    </source>
</evidence>
<dbReference type="PANTHER" id="PTHR24379:SF128">
    <property type="entry name" value="C2H2-TYPE DOMAIN-CONTAINING PROTEIN"/>
    <property type="match status" value="1"/>
</dbReference>
<keyword evidence="5" id="KW-0678">Repressor</keyword>
<feature type="domain" description="C2H2-type" evidence="25">
    <location>
        <begin position="126"/>
        <end position="153"/>
    </location>
</feature>
<keyword evidence="6" id="KW-1017">Isopeptide bond</keyword>
<dbReference type="SUPFAM" id="SSF57667">
    <property type="entry name" value="beta-beta-alpha zinc fingers"/>
    <property type="match status" value="6"/>
</dbReference>
<feature type="domain" description="C2H2-type" evidence="25">
    <location>
        <begin position="642"/>
        <end position="670"/>
    </location>
</feature>
<evidence type="ECO:0000313" key="26">
    <source>
        <dbReference type="EMBL" id="ROL46737.1"/>
    </source>
</evidence>
<evidence type="ECO:0000256" key="15">
    <source>
        <dbReference type="ARBA" id="ARBA00023015"/>
    </source>
</evidence>
<feature type="domain" description="C2H2-type" evidence="25">
    <location>
        <begin position="672"/>
        <end position="700"/>
    </location>
</feature>
<comment type="subcellular location">
    <subcellularLocation>
        <location evidence="1">Nucleus</location>
    </subcellularLocation>
</comment>